<feature type="binding site" evidence="9">
    <location>
        <position position="199"/>
    </location>
    <ligand>
        <name>cob(II)alamin</name>
        <dbReference type="ChEBI" id="CHEBI:16304"/>
    </ligand>
</feature>
<dbReference type="InterPro" id="IPR011989">
    <property type="entry name" value="ARM-like"/>
</dbReference>
<feature type="binding site" evidence="9">
    <location>
        <position position="164"/>
    </location>
    <ligand>
        <name>cob(II)alamin</name>
        <dbReference type="ChEBI" id="CHEBI:16304"/>
    </ligand>
</feature>
<keyword evidence="1 9" id="KW-0004">4Fe-4S</keyword>
<dbReference type="Gene3D" id="3.30.70.20">
    <property type="match status" value="1"/>
</dbReference>
<keyword evidence="2 9" id="KW-0963">Cytoplasm</keyword>
<evidence type="ECO:0000313" key="13">
    <source>
        <dbReference type="Proteomes" id="UP000294881"/>
    </source>
</evidence>
<comment type="cofactor">
    <cofactor evidence="9">
        <name>[4Fe-4S] cluster</name>
        <dbReference type="ChEBI" id="CHEBI:49883"/>
    </cofactor>
    <text evidence="9">Binds 2 [4Fe-4S] clusters per monomer.</text>
</comment>
<dbReference type="GO" id="GO:0052693">
    <property type="term" value="F:epoxyqueuosine reductase activity"/>
    <property type="evidence" value="ECO:0007669"/>
    <property type="project" value="UniProtKB-UniRule"/>
</dbReference>
<sequence length="414" mass="44619">MRDASPPDSRRQRSAGHGKTARPETLEGAALKGAALREAVVARARAEGFDVARVAPAAALPETGARLMAWLDAGYHGDMEWMREGAERRASPQAMWPEARSALVLGLNYGPDHNPLDHLAARDRGLISVYAQGRDYHEIIKGRLKQVAGFLASRGGADVKVFVDTAPLMEKPLAARAGVGWQGKHSVLVSRTLGNWLFLGVILTTAELPPDPPGQPSCGSCRACLDVCPTQAFPAPYQLDSRRCISYLTIEHAGPVPHAFRKAIGNRIFGCDDCLAVCPWNKFARVGHDAKLAARAENDRPALAELLTLDDATFRSRFAGTPVKRTGRDRFLRNVLIATGNSGDARLAEPAARLLDDPSALVRGATVWALGQLLDADSLGKLRRQNAAERDPEVLAEWEAAAGFPAQISEPEQA</sequence>
<keyword evidence="9" id="KW-0846">Cobalamin</keyword>
<comment type="subcellular location">
    <subcellularLocation>
        <location evidence="9">Cytoplasm</location>
    </subcellularLocation>
</comment>
<dbReference type="InterPro" id="IPR004453">
    <property type="entry name" value="QueG"/>
</dbReference>
<keyword evidence="7 9" id="KW-0408">Iron</keyword>
<evidence type="ECO:0000256" key="10">
    <source>
        <dbReference type="SAM" id="MobiDB-lite"/>
    </source>
</evidence>
<evidence type="ECO:0000256" key="6">
    <source>
        <dbReference type="ARBA" id="ARBA00023002"/>
    </source>
</evidence>
<comment type="subunit">
    <text evidence="9">Monomer.</text>
</comment>
<dbReference type="InterPro" id="IPR017900">
    <property type="entry name" value="4Fe4S_Fe_S_CS"/>
</dbReference>
<keyword evidence="13" id="KW-1185">Reference proteome</keyword>
<dbReference type="SUPFAM" id="SSF48371">
    <property type="entry name" value="ARM repeat"/>
    <property type="match status" value="1"/>
</dbReference>
<dbReference type="GO" id="GO:0051539">
    <property type="term" value="F:4 iron, 4 sulfur cluster binding"/>
    <property type="evidence" value="ECO:0007669"/>
    <property type="project" value="UniProtKB-KW"/>
</dbReference>
<evidence type="ECO:0000259" key="11">
    <source>
        <dbReference type="PROSITE" id="PS51379"/>
    </source>
</evidence>
<feature type="binding site" evidence="9">
    <location>
        <position position="218"/>
    </location>
    <ligand>
        <name>[4Fe-4S] cluster</name>
        <dbReference type="ChEBI" id="CHEBI:49883"/>
        <label>1</label>
    </ligand>
</feature>
<feature type="binding site" evidence="9">
    <location>
        <position position="274"/>
    </location>
    <ligand>
        <name>[4Fe-4S] cluster</name>
        <dbReference type="ChEBI" id="CHEBI:49883"/>
        <label>2</label>
    </ligand>
</feature>
<dbReference type="UniPathway" id="UPA00392"/>
<evidence type="ECO:0000256" key="1">
    <source>
        <dbReference type="ARBA" id="ARBA00022485"/>
    </source>
</evidence>
<organism evidence="12 13">
    <name type="scientific">Camelimonas lactis</name>
    <dbReference type="NCBI Taxonomy" id="659006"/>
    <lineage>
        <taxon>Bacteria</taxon>
        <taxon>Pseudomonadati</taxon>
        <taxon>Pseudomonadota</taxon>
        <taxon>Alphaproteobacteria</taxon>
        <taxon>Hyphomicrobiales</taxon>
        <taxon>Chelatococcaceae</taxon>
        <taxon>Camelimonas</taxon>
    </lineage>
</organism>
<accession>A0A4R2GWT1</accession>
<evidence type="ECO:0000256" key="4">
    <source>
        <dbReference type="ARBA" id="ARBA00022723"/>
    </source>
</evidence>
<dbReference type="OrthoDB" id="9784571at2"/>
<evidence type="ECO:0000313" key="12">
    <source>
        <dbReference type="EMBL" id="TCO14774.1"/>
    </source>
</evidence>
<dbReference type="PROSITE" id="PS00198">
    <property type="entry name" value="4FE4S_FER_1"/>
    <property type="match status" value="1"/>
</dbReference>
<dbReference type="GO" id="GO:0005737">
    <property type="term" value="C:cytoplasm"/>
    <property type="evidence" value="ECO:0007669"/>
    <property type="project" value="UniProtKB-SubCell"/>
</dbReference>
<evidence type="ECO:0000256" key="3">
    <source>
        <dbReference type="ARBA" id="ARBA00022694"/>
    </source>
</evidence>
<dbReference type="PROSITE" id="PS51379">
    <property type="entry name" value="4FE4S_FER_2"/>
    <property type="match status" value="1"/>
</dbReference>
<dbReference type="EC" id="1.17.99.6" evidence="9"/>
<comment type="cofactor">
    <cofactor evidence="9">
        <name>cob(II)alamin</name>
        <dbReference type="ChEBI" id="CHEBI:16304"/>
    </cofactor>
</comment>
<evidence type="ECO:0000256" key="7">
    <source>
        <dbReference type="ARBA" id="ARBA00023004"/>
    </source>
</evidence>
<dbReference type="InterPro" id="IPR017896">
    <property type="entry name" value="4Fe4S_Fe-S-bd"/>
</dbReference>
<feature type="binding site" evidence="9">
    <location>
        <position position="228"/>
    </location>
    <ligand>
        <name>[4Fe-4S] cluster</name>
        <dbReference type="ChEBI" id="CHEBI:49883"/>
        <label>2</label>
    </ligand>
</feature>
<keyword evidence="9" id="KW-0170">Cobalt</keyword>
<gene>
    <name evidence="9" type="primary">queG</name>
    <name evidence="12" type="ORF">EV666_103283</name>
</gene>
<reference evidence="12 13" key="1">
    <citation type="submission" date="2019-03" db="EMBL/GenBank/DDBJ databases">
        <title>Genomic Encyclopedia of Type Strains, Phase IV (KMG-IV): sequencing the most valuable type-strain genomes for metagenomic binning, comparative biology and taxonomic classification.</title>
        <authorList>
            <person name="Goeker M."/>
        </authorList>
    </citation>
    <scope>NUCLEOTIDE SEQUENCE [LARGE SCALE GENOMIC DNA]</scope>
    <source>
        <strain evidence="12 13">DSM 22958</strain>
    </source>
</reference>
<dbReference type="Pfam" id="PF08331">
    <property type="entry name" value="QueG_DUF1730"/>
    <property type="match status" value="1"/>
</dbReference>
<evidence type="ECO:0000256" key="2">
    <source>
        <dbReference type="ARBA" id="ARBA00022490"/>
    </source>
</evidence>
<feature type="binding site" evidence="9">
    <location>
        <position position="221"/>
    </location>
    <ligand>
        <name>[4Fe-4S] cluster</name>
        <dbReference type="ChEBI" id="CHEBI:49883"/>
        <label>1</label>
    </ligand>
</feature>
<dbReference type="PANTHER" id="PTHR30002">
    <property type="entry name" value="EPOXYQUEUOSINE REDUCTASE"/>
    <property type="match status" value="1"/>
</dbReference>
<dbReference type="SUPFAM" id="SSF46548">
    <property type="entry name" value="alpha-helical ferredoxin"/>
    <property type="match status" value="1"/>
</dbReference>
<comment type="caution">
    <text evidence="9">Lacks conserved residue(s) required for the propagation of feature annotation.</text>
</comment>
<keyword evidence="6 9" id="KW-0560">Oxidoreductase</keyword>
<feature type="binding site" evidence="9">
    <location>
        <position position="278"/>
    </location>
    <ligand>
        <name>[4Fe-4S] cluster</name>
        <dbReference type="ChEBI" id="CHEBI:49883"/>
        <label>1</label>
    </ligand>
</feature>
<dbReference type="Proteomes" id="UP000294881">
    <property type="component" value="Unassembled WGS sequence"/>
</dbReference>
<keyword evidence="8 9" id="KW-0411">Iron-sulfur</keyword>
<feature type="binding site" evidence="9">
    <location>
        <position position="188"/>
    </location>
    <ligand>
        <name>cob(II)alamin</name>
        <dbReference type="ChEBI" id="CHEBI:16304"/>
    </ligand>
</feature>
<keyword evidence="5 9" id="KW-0671">Queuosine biosynthesis</keyword>
<feature type="active site" description="Proton donor" evidence="9">
    <location>
        <position position="164"/>
    </location>
</feature>
<comment type="pathway">
    <text evidence="9">tRNA modification; tRNA-queuosine biosynthesis.</text>
</comment>
<feature type="compositionally biased region" description="Basic and acidic residues" evidence="10">
    <location>
        <begin position="1"/>
        <end position="11"/>
    </location>
</feature>
<evidence type="ECO:0000256" key="9">
    <source>
        <dbReference type="HAMAP-Rule" id="MF_00916"/>
    </source>
</evidence>
<feature type="domain" description="4Fe-4S ferredoxin-type" evidence="11">
    <location>
        <begin position="210"/>
        <end position="238"/>
    </location>
</feature>
<feature type="binding site" evidence="9">
    <location>
        <position position="244"/>
    </location>
    <ligand>
        <name>[4Fe-4S] cluster</name>
        <dbReference type="ChEBI" id="CHEBI:49883"/>
        <label>2</label>
    </ligand>
</feature>
<dbReference type="Gene3D" id="1.25.10.10">
    <property type="entry name" value="Leucine-rich Repeat Variant"/>
    <property type="match status" value="1"/>
</dbReference>
<dbReference type="InterPro" id="IPR013542">
    <property type="entry name" value="QueG_DUF1730"/>
</dbReference>
<dbReference type="AlphaFoldDB" id="A0A4R2GWT1"/>
<dbReference type="Pfam" id="PF13484">
    <property type="entry name" value="Fer4_16"/>
    <property type="match status" value="1"/>
</dbReference>
<dbReference type="HAMAP" id="MF_00916">
    <property type="entry name" value="QueG"/>
    <property type="match status" value="1"/>
</dbReference>
<dbReference type="PANTHER" id="PTHR30002:SF4">
    <property type="entry name" value="EPOXYQUEUOSINE REDUCTASE"/>
    <property type="match status" value="1"/>
</dbReference>
<name>A0A4R2GWT1_9HYPH</name>
<feature type="binding site" evidence="9">
    <location>
        <position position="246"/>
    </location>
    <ligand>
        <name>cob(II)alamin</name>
        <dbReference type="ChEBI" id="CHEBI:16304"/>
    </ligand>
</feature>
<comment type="catalytic activity">
    <reaction evidence="9">
        <text>epoxyqueuosine(34) in tRNA + AH2 = queuosine(34) in tRNA + A + H2O</text>
        <dbReference type="Rhea" id="RHEA:32159"/>
        <dbReference type="Rhea" id="RHEA-COMP:18571"/>
        <dbReference type="Rhea" id="RHEA-COMP:18582"/>
        <dbReference type="ChEBI" id="CHEBI:13193"/>
        <dbReference type="ChEBI" id="CHEBI:15377"/>
        <dbReference type="ChEBI" id="CHEBI:17499"/>
        <dbReference type="ChEBI" id="CHEBI:194431"/>
        <dbReference type="ChEBI" id="CHEBI:194443"/>
        <dbReference type="EC" id="1.17.99.6"/>
    </reaction>
</comment>
<feature type="region of interest" description="Disordered" evidence="10">
    <location>
        <begin position="1"/>
        <end position="26"/>
    </location>
</feature>
<dbReference type="NCBIfam" id="TIGR00276">
    <property type="entry name" value="tRNA epoxyqueuosine(34) reductase QueG"/>
    <property type="match status" value="1"/>
</dbReference>
<keyword evidence="3 9" id="KW-0819">tRNA processing</keyword>
<feature type="binding site" evidence="9">
    <location>
        <position position="271"/>
    </location>
    <ligand>
        <name>[4Fe-4S] cluster</name>
        <dbReference type="ChEBI" id="CHEBI:49883"/>
        <label>2</label>
    </ligand>
</feature>
<comment type="similarity">
    <text evidence="9">Belongs to the QueG family.</text>
</comment>
<evidence type="ECO:0000256" key="8">
    <source>
        <dbReference type="ARBA" id="ARBA00023014"/>
    </source>
</evidence>
<dbReference type="InterPro" id="IPR016024">
    <property type="entry name" value="ARM-type_fold"/>
</dbReference>
<dbReference type="GO" id="GO:0008616">
    <property type="term" value="P:tRNA queuosine(34) biosynthetic process"/>
    <property type="evidence" value="ECO:0007669"/>
    <property type="project" value="UniProtKB-UniRule"/>
</dbReference>
<feature type="binding site" evidence="9">
    <location>
        <begin position="271"/>
        <end position="272"/>
    </location>
    <ligand>
        <name>cob(II)alamin</name>
        <dbReference type="ChEBI" id="CHEBI:16304"/>
    </ligand>
</feature>
<comment type="caution">
    <text evidence="12">The sequence shown here is derived from an EMBL/GenBank/DDBJ whole genome shotgun (WGS) entry which is preliminary data.</text>
</comment>
<feature type="binding site" evidence="9">
    <location>
        <position position="224"/>
    </location>
    <ligand>
        <name>[4Fe-4S] cluster</name>
        <dbReference type="ChEBI" id="CHEBI:49883"/>
        <label>1</label>
    </ligand>
</feature>
<protein>
    <recommendedName>
        <fullName evidence="9">Epoxyqueuosine reductase</fullName>
        <ecNumber evidence="9">1.17.99.6</ecNumber>
    </recommendedName>
    <alternativeName>
        <fullName evidence="9">Queuosine biosynthesis protein QueG</fullName>
    </alternativeName>
</protein>
<evidence type="ECO:0000256" key="5">
    <source>
        <dbReference type="ARBA" id="ARBA00022785"/>
    </source>
</evidence>
<comment type="function">
    <text evidence="9">Catalyzes the conversion of epoxyqueuosine (oQ) to queuosine (Q), which is a hypermodified base found in the wobble positions of tRNA(Asp), tRNA(Asn), tRNA(His) and tRNA(Tyr).</text>
</comment>
<proteinExistence type="inferred from homology"/>
<dbReference type="EMBL" id="SLWL01000003">
    <property type="protein sequence ID" value="TCO14774.1"/>
    <property type="molecule type" value="Genomic_DNA"/>
</dbReference>
<dbReference type="GO" id="GO:0046872">
    <property type="term" value="F:metal ion binding"/>
    <property type="evidence" value="ECO:0007669"/>
    <property type="project" value="UniProtKB-KW"/>
</dbReference>
<dbReference type="GO" id="GO:0031419">
    <property type="term" value="F:cobalamin binding"/>
    <property type="evidence" value="ECO:0007669"/>
    <property type="project" value="UniProtKB-KW"/>
</dbReference>
<feature type="binding site" evidence="9">
    <location>
        <position position="89"/>
    </location>
    <ligand>
        <name>cob(II)alamin</name>
        <dbReference type="ChEBI" id="CHEBI:16304"/>
    </ligand>
</feature>
<keyword evidence="4 9" id="KW-0479">Metal-binding</keyword>